<gene>
    <name evidence="1" type="primary">Necator_chrX.g23353</name>
    <name evidence="1" type="ORF">RB195_023190</name>
</gene>
<keyword evidence="2" id="KW-1185">Reference proteome</keyword>
<dbReference type="EMBL" id="JAVFWL010000006">
    <property type="protein sequence ID" value="KAK6762380.1"/>
    <property type="molecule type" value="Genomic_DNA"/>
</dbReference>
<reference evidence="1 2" key="1">
    <citation type="submission" date="2023-08" db="EMBL/GenBank/DDBJ databases">
        <title>A Necator americanus chromosomal reference genome.</title>
        <authorList>
            <person name="Ilik V."/>
            <person name="Petrzelkova K.J."/>
            <person name="Pardy F."/>
            <person name="Fuh T."/>
            <person name="Niatou-Singa F.S."/>
            <person name="Gouil Q."/>
            <person name="Baker L."/>
            <person name="Ritchie M.E."/>
            <person name="Jex A.R."/>
            <person name="Gazzola D."/>
            <person name="Li H."/>
            <person name="Toshio Fujiwara R."/>
            <person name="Zhan B."/>
            <person name="Aroian R.V."/>
            <person name="Pafco B."/>
            <person name="Schwarz E.M."/>
        </authorList>
    </citation>
    <scope>NUCLEOTIDE SEQUENCE [LARGE SCALE GENOMIC DNA]</scope>
    <source>
        <strain evidence="1 2">Aroian</strain>
        <tissue evidence="1">Whole animal</tissue>
    </source>
</reference>
<proteinExistence type="predicted"/>
<evidence type="ECO:0000313" key="1">
    <source>
        <dbReference type="EMBL" id="KAK6762380.1"/>
    </source>
</evidence>
<evidence type="ECO:0000313" key="2">
    <source>
        <dbReference type="Proteomes" id="UP001303046"/>
    </source>
</evidence>
<accession>A0ABR1EI62</accession>
<comment type="caution">
    <text evidence="1">The sequence shown here is derived from an EMBL/GenBank/DDBJ whole genome shotgun (WGS) entry which is preliminary data.</text>
</comment>
<name>A0ABR1EI62_NECAM</name>
<dbReference type="Proteomes" id="UP001303046">
    <property type="component" value="Unassembled WGS sequence"/>
</dbReference>
<organism evidence="1 2">
    <name type="scientific">Necator americanus</name>
    <name type="common">Human hookworm</name>
    <dbReference type="NCBI Taxonomy" id="51031"/>
    <lineage>
        <taxon>Eukaryota</taxon>
        <taxon>Metazoa</taxon>
        <taxon>Ecdysozoa</taxon>
        <taxon>Nematoda</taxon>
        <taxon>Chromadorea</taxon>
        <taxon>Rhabditida</taxon>
        <taxon>Rhabditina</taxon>
        <taxon>Rhabditomorpha</taxon>
        <taxon>Strongyloidea</taxon>
        <taxon>Ancylostomatidae</taxon>
        <taxon>Bunostominae</taxon>
        <taxon>Necator</taxon>
    </lineage>
</organism>
<sequence length="103" mass="10912">MERFSIDAVIDTSLSPKVKTVGSPIPTELVCTSAGSRKMSRCLQKGGGERDMSMSLVVKSGEEGEGGPDDDIASLAEYSQEKLYRELPGCRPEGTSAGVKTVD</sequence>
<protein>
    <submittedName>
        <fullName evidence="1">Uncharacterized protein</fullName>
    </submittedName>
</protein>